<keyword evidence="2" id="KW-1185">Reference proteome</keyword>
<accession>A0A1B0ANT0</accession>
<evidence type="ECO:0000313" key="1">
    <source>
        <dbReference type="EnsemblMetazoa" id="GPPI003238-PA"/>
    </source>
</evidence>
<name>A0A1B0ANT0_9MUSC</name>
<reference evidence="1" key="2">
    <citation type="submission" date="2020-05" db="UniProtKB">
        <authorList>
            <consortium name="EnsemblMetazoa"/>
        </authorList>
    </citation>
    <scope>IDENTIFICATION</scope>
    <source>
        <strain evidence="1">IAEA</strain>
    </source>
</reference>
<sequence length="124" mass="14613">MVMCVKAKPSTICGASNNHTYMLCAYNFTKLLLHPSSTPALSILIQSFYFQFISHSQLYCTPSFYYYRERMQYRVFPITIDNLYSLRYSSNGNISKMHHQNMKRKEAKIWTCWLQNCTYFTAVA</sequence>
<dbReference type="VEuPathDB" id="VectorBase:GPPI003238"/>
<dbReference type="EMBL" id="JXJN01000946">
    <property type="status" value="NOT_ANNOTATED_CDS"/>
    <property type="molecule type" value="Genomic_DNA"/>
</dbReference>
<dbReference type="EnsemblMetazoa" id="GPPI003238-RA">
    <property type="protein sequence ID" value="GPPI003238-PA"/>
    <property type="gene ID" value="GPPI003238"/>
</dbReference>
<organism evidence="1 2">
    <name type="scientific">Glossina palpalis gambiensis</name>
    <dbReference type="NCBI Taxonomy" id="67801"/>
    <lineage>
        <taxon>Eukaryota</taxon>
        <taxon>Metazoa</taxon>
        <taxon>Ecdysozoa</taxon>
        <taxon>Arthropoda</taxon>
        <taxon>Hexapoda</taxon>
        <taxon>Insecta</taxon>
        <taxon>Pterygota</taxon>
        <taxon>Neoptera</taxon>
        <taxon>Endopterygota</taxon>
        <taxon>Diptera</taxon>
        <taxon>Brachycera</taxon>
        <taxon>Muscomorpha</taxon>
        <taxon>Hippoboscoidea</taxon>
        <taxon>Glossinidae</taxon>
        <taxon>Glossina</taxon>
    </lineage>
</organism>
<protein>
    <submittedName>
        <fullName evidence="1">Uncharacterized protein</fullName>
    </submittedName>
</protein>
<dbReference type="AlphaFoldDB" id="A0A1B0ANT0"/>
<proteinExistence type="predicted"/>
<evidence type="ECO:0000313" key="2">
    <source>
        <dbReference type="Proteomes" id="UP000092460"/>
    </source>
</evidence>
<reference evidence="2" key="1">
    <citation type="submission" date="2015-01" db="EMBL/GenBank/DDBJ databases">
        <authorList>
            <person name="Aksoy S."/>
            <person name="Warren W."/>
            <person name="Wilson R.K."/>
        </authorList>
    </citation>
    <scope>NUCLEOTIDE SEQUENCE [LARGE SCALE GENOMIC DNA]</scope>
    <source>
        <strain evidence="2">IAEA</strain>
    </source>
</reference>
<dbReference type="Proteomes" id="UP000092460">
    <property type="component" value="Unassembled WGS sequence"/>
</dbReference>